<reference evidence="2 3" key="1">
    <citation type="submission" date="2016-11" db="EMBL/GenBank/DDBJ databases">
        <authorList>
            <person name="Jaros S."/>
            <person name="Januszkiewicz K."/>
            <person name="Wedrychowicz H."/>
        </authorList>
    </citation>
    <scope>NUCLEOTIDE SEQUENCE [LARGE SCALE GENOMIC DNA]</scope>
    <source>
        <strain evidence="2 3">GAS242</strain>
    </source>
</reference>
<feature type="compositionally biased region" description="Basic and acidic residues" evidence="1">
    <location>
        <begin position="47"/>
        <end position="71"/>
    </location>
</feature>
<sequence>MLKIVSKFTMDILPSVIATILGAYIVNHYIVAKPDAPAAAAVSPVDPKAETRTEAKAAEAKAAEAKADVKPETVGALPQPGVTAKGISEKAMLEQTAAEKPAVVEKPAVAEKPIEKSADKPAETASLPAETRRHTPAPREKAVAKSAPAPVAPPTPAVAAAPVVAAPAAEAAAASEERRDANELARAAIERLRGTGDVSPRPQEAARVPETPRVIVAAPPVAAPVASAPAVRPLPPPIMVSTPAGDAFNAPTGSTPAKPARIDDPRRPTPPADIPEASPSLSLPLPGPMDLRAEAEPQRREHTNVAEDMLLAAKSVFHAVLPK</sequence>
<feature type="compositionally biased region" description="Basic and acidic residues" evidence="1">
    <location>
        <begin position="110"/>
        <end position="122"/>
    </location>
</feature>
<feature type="region of interest" description="Disordered" evidence="1">
    <location>
        <begin position="110"/>
        <end position="154"/>
    </location>
</feature>
<dbReference type="OrthoDB" id="8229941at2"/>
<feature type="region of interest" description="Disordered" evidence="1">
    <location>
        <begin position="44"/>
        <end position="81"/>
    </location>
</feature>
<dbReference type="RefSeq" id="WP_079564915.1">
    <property type="nucleotide sequence ID" value="NZ_LT670818.1"/>
</dbReference>
<evidence type="ECO:0000256" key="1">
    <source>
        <dbReference type="SAM" id="MobiDB-lite"/>
    </source>
</evidence>
<evidence type="ECO:0000313" key="3">
    <source>
        <dbReference type="Proteomes" id="UP000190675"/>
    </source>
</evidence>
<organism evidence="2 3">
    <name type="scientific">Bradyrhizobium erythrophlei</name>
    <dbReference type="NCBI Taxonomy" id="1437360"/>
    <lineage>
        <taxon>Bacteria</taxon>
        <taxon>Pseudomonadati</taxon>
        <taxon>Pseudomonadota</taxon>
        <taxon>Alphaproteobacteria</taxon>
        <taxon>Hyphomicrobiales</taxon>
        <taxon>Nitrobacteraceae</taxon>
        <taxon>Bradyrhizobium</taxon>
    </lineage>
</organism>
<accession>A0A1M5HLS3</accession>
<dbReference type="Proteomes" id="UP000190675">
    <property type="component" value="Chromosome I"/>
</dbReference>
<feature type="compositionally biased region" description="Basic and acidic residues" evidence="1">
    <location>
        <begin position="291"/>
        <end position="305"/>
    </location>
</feature>
<proteinExistence type="predicted"/>
<feature type="compositionally biased region" description="Basic and acidic residues" evidence="1">
    <location>
        <begin position="130"/>
        <end position="143"/>
    </location>
</feature>
<dbReference type="EMBL" id="LT670818">
    <property type="protein sequence ID" value="SHG16880.1"/>
    <property type="molecule type" value="Genomic_DNA"/>
</dbReference>
<evidence type="ECO:0000313" key="2">
    <source>
        <dbReference type="EMBL" id="SHG16880.1"/>
    </source>
</evidence>
<protein>
    <submittedName>
        <fullName evidence="2">Uncharacterized protein</fullName>
    </submittedName>
</protein>
<name>A0A1M5HLS3_9BRAD</name>
<dbReference type="AlphaFoldDB" id="A0A1M5HLS3"/>
<feature type="region of interest" description="Disordered" evidence="1">
    <location>
        <begin position="242"/>
        <end position="306"/>
    </location>
</feature>
<gene>
    <name evidence="2" type="ORF">SAMN05444169_0904</name>
</gene>